<keyword evidence="2" id="KW-1185">Reference proteome</keyword>
<accession>A0ABY6RT67</accession>
<gene>
    <name evidence="1" type="ORF">LAUMK4_05824</name>
</gene>
<sequence length="131" mass="13735">MPVGLHVDAANGVLNTWRGISRSVSSIYVQLHTGDPGADGEDNISVGDPSLKLVNFSAAANGTLAISSSPVWTNGGTSETLQYVSTWDGPDGPGTDECQWSAQLTTSQSWAEDDTYTLDELGLAFTPLMGD</sequence>
<dbReference type="Pfam" id="PF23140">
    <property type="entry name" value="Gp80"/>
    <property type="match status" value="1"/>
</dbReference>
<protein>
    <submittedName>
        <fullName evidence="1">Uncharacterized protein</fullName>
    </submittedName>
</protein>
<evidence type="ECO:0000313" key="2">
    <source>
        <dbReference type="Proteomes" id="UP000271464"/>
    </source>
</evidence>
<dbReference type="Proteomes" id="UP000271464">
    <property type="component" value="Unassembled WGS sequence"/>
</dbReference>
<reference evidence="1 2" key="1">
    <citation type="submission" date="2018-09" db="EMBL/GenBank/DDBJ databases">
        <authorList>
            <person name="Tagini F."/>
        </authorList>
    </citation>
    <scope>NUCLEOTIDE SEQUENCE [LARGE SCALE GENOMIC DNA]</scope>
    <source>
        <strain evidence="1 2">MK4</strain>
    </source>
</reference>
<organism evidence="1 2">
    <name type="scientific">Mycobacterium persicum</name>
    <dbReference type="NCBI Taxonomy" id="1487726"/>
    <lineage>
        <taxon>Bacteria</taxon>
        <taxon>Bacillati</taxon>
        <taxon>Actinomycetota</taxon>
        <taxon>Actinomycetes</taxon>
        <taxon>Mycobacteriales</taxon>
        <taxon>Mycobacteriaceae</taxon>
        <taxon>Mycobacterium</taxon>
    </lineage>
</organism>
<dbReference type="EMBL" id="UPHM01000169">
    <property type="protein sequence ID" value="VBA32906.1"/>
    <property type="molecule type" value="Genomic_DNA"/>
</dbReference>
<name>A0ABY6RT67_9MYCO</name>
<evidence type="ECO:0000313" key="1">
    <source>
        <dbReference type="EMBL" id="VBA32906.1"/>
    </source>
</evidence>
<dbReference type="InterPro" id="IPR056908">
    <property type="entry name" value="Gp80-like"/>
</dbReference>
<comment type="caution">
    <text evidence="1">The sequence shown here is derived from an EMBL/GenBank/DDBJ whole genome shotgun (WGS) entry which is preliminary data.</text>
</comment>
<proteinExistence type="predicted"/>